<evidence type="ECO:0000313" key="1">
    <source>
        <dbReference type="EMBL" id="MFD2311674.1"/>
    </source>
</evidence>
<name>A0ABW5EEY4_9GAMM</name>
<accession>A0ABW5EEY4</accession>
<evidence type="ECO:0000313" key="2">
    <source>
        <dbReference type="Proteomes" id="UP001597425"/>
    </source>
</evidence>
<sequence>MYIDLPSDIAAAEADKKIQAISVRLRDDPDLAPEIGGITAYAGFGGPRFVLWLTPMDPALSKGFMVLDVRERGRVDEVIQGPRSILAAEFPEVSAQVARIFLGPSDSTLQEAQAKGPDREVLYSTAAKIEAVLPGVPRVLDI</sequence>
<proteinExistence type="predicted"/>
<reference evidence="2" key="1">
    <citation type="journal article" date="2019" name="Int. J. Syst. Evol. Microbiol.">
        <title>The Global Catalogue of Microorganisms (GCM) 10K type strain sequencing project: providing services to taxonomists for standard genome sequencing and annotation.</title>
        <authorList>
            <consortium name="The Broad Institute Genomics Platform"/>
            <consortium name="The Broad Institute Genome Sequencing Center for Infectious Disease"/>
            <person name="Wu L."/>
            <person name="Ma J."/>
        </authorList>
    </citation>
    <scope>NUCLEOTIDE SEQUENCE [LARGE SCALE GENOMIC DNA]</scope>
    <source>
        <strain evidence="2">KCTC 12848</strain>
    </source>
</reference>
<dbReference type="RefSeq" id="WP_265721319.1">
    <property type="nucleotide sequence ID" value="NZ_JAPIVK010000010.1"/>
</dbReference>
<keyword evidence="2" id="KW-1185">Reference proteome</keyword>
<dbReference type="Proteomes" id="UP001597425">
    <property type="component" value="Unassembled WGS sequence"/>
</dbReference>
<organism evidence="1 2">
    <name type="scientific">Microbulbifer halophilus</name>
    <dbReference type="NCBI Taxonomy" id="453963"/>
    <lineage>
        <taxon>Bacteria</taxon>
        <taxon>Pseudomonadati</taxon>
        <taxon>Pseudomonadota</taxon>
        <taxon>Gammaproteobacteria</taxon>
        <taxon>Cellvibrionales</taxon>
        <taxon>Microbulbiferaceae</taxon>
        <taxon>Microbulbifer</taxon>
    </lineage>
</organism>
<protein>
    <submittedName>
        <fullName evidence="1">Uncharacterized protein</fullName>
    </submittedName>
</protein>
<gene>
    <name evidence="1" type="ORF">ACFSKX_14700</name>
</gene>
<dbReference type="EMBL" id="JBHUJD010000021">
    <property type="protein sequence ID" value="MFD2311674.1"/>
    <property type="molecule type" value="Genomic_DNA"/>
</dbReference>
<comment type="caution">
    <text evidence="1">The sequence shown here is derived from an EMBL/GenBank/DDBJ whole genome shotgun (WGS) entry which is preliminary data.</text>
</comment>